<proteinExistence type="predicted"/>
<evidence type="ECO:0000313" key="2">
    <source>
        <dbReference type="EMBL" id="AJP56685.1"/>
    </source>
</evidence>
<protein>
    <submittedName>
        <fullName evidence="2">Uncharacterized protein</fullName>
    </submittedName>
</protein>
<evidence type="ECO:0000313" key="3">
    <source>
        <dbReference type="Proteomes" id="UP000035085"/>
    </source>
</evidence>
<feature type="region of interest" description="Disordered" evidence="1">
    <location>
        <begin position="71"/>
        <end position="109"/>
    </location>
</feature>
<evidence type="ECO:0000256" key="1">
    <source>
        <dbReference type="SAM" id="MobiDB-lite"/>
    </source>
</evidence>
<organism evidence="2 3">
    <name type="scientific">Pandoraea vervacti</name>
    <dbReference type="NCBI Taxonomy" id="656178"/>
    <lineage>
        <taxon>Bacteria</taxon>
        <taxon>Pseudomonadati</taxon>
        <taxon>Pseudomonadota</taxon>
        <taxon>Betaproteobacteria</taxon>
        <taxon>Burkholderiales</taxon>
        <taxon>Burkholderiaceae</taxon>
        <taxon>Pandoraea</taxon>
    </lineage>
</organism>
<accession>A0ABN4FMJ7</accession>
<dbReference type="Proteomes" id="UP000035085">
    <property type="component" value="Chromosome"/>
</dbReference>
<name>A0ABN4FMJ7_9BURK</name>
<reference evidence="3" key="1">
    <citation type="submission" date="2015-02" db="EMBL/GenBank/DDBJ databases">
        <title>Complete Genome Sequencing of Pandoraea vervacti NS15 sp. nov.</title>
        <authorList>
            <person name="Chan K.-G."/>
        </authorList>
    </citation>
    <scope>NUCLEOTIDE SEQUENCE [LARGE SCALE GENOMIC DNA]</scope>
    <source>
        <strain evidence="3">NS15</strain>
    </source>
</reference>
<sequence length="199" mass="21876">MAYWCATAKIHRQADAHALNEPEVFDEIIEHVEYLYGASADFEGALKRMVQAINSRPDGLSVKDVALPALRGERLPRRPSTTSASTTNPPPVSRSVRQAPDAPDKMPMREMPEMESNAAQTGSGTFISIGNFAGTIVNVFNTGREQLGNTLGNAYNAAAKALDTFRWAGTGRNDWRGVSPDDREPLAESREFRSLRDIR</sequence>
<dbReference type="EMBL" id="CP010897">
    <property type="protein sequence ID" value="AJP56685.1"/>
    <property type="molecule type" value="Genomic_DNA"/>
</dbReference>
<gene>
    <name evidence="2" type="ORF">UC34_06180</name>
</gene>
<keyword evidence="3" id="KW-1185">Reference proteome</keyword>